<evidence type="ECO:0000313" key="3">
    <source>
        <dbReference type="Proteomes" id="UP000680206"/>
    </source>
</evidence>
<accession>A0ABS3RX60</accession>
<sequence length="71" mass="7318">MLLAPQGLGSLVVRSRLGAAVLAVVLQRELAGGAAPSTAYAHTFWWSLAFTALAFVPALFLGRSGPVHVSA</sequence>
<keyword evidence="3" id="KW-1185">Reference proteome</keyword>
<keyword evidence="1" id="KW-1133">Transmembrane helix</keyword>
<name>A0ABS3RX60_9ACTN</name>
<proteinExistence type="predicted"/>
<comment type="caution">
    <text evidence="2">The sequence shown here is derived from an EMBL/GenBank/DDBJ whole genome shotgun (WGS) entry which is preliminary data.</text>
</comment>
<organism evidence="2 3">
    <name type="scientific">Actinomadura violacea</name>
    <dbReference type="NCBI Taxonomy" id="2819934"/>
    <lineage>
        <taxon>Bacteria</taxon>
        <taxon>Bacillati</taxon>
        <taxon>Actinomycetota</taxon>
        <taxon>Actinomycetes</taxon>
        <taxon>Streptosporangiales</taxon>
        <taxon>Thermomonosporaceae</taxon>
        <taxon>Actinomadura</taxon>
    </lineage>
</organism>
<feature type="transmembrane region" description="Helical" evidence="1">
    <location>
        <begin position="39"/>
        <end position="61"/>
    </location>
</feature>
<evidence type="ECO:0000256" key="1">
    <source>
        <dbReference type="SAM" id="Phobius"/>
    </source>
</evidence>
<keyword evidence="1" id="KW-0812">Transmembrane</keyword>
<protein>
    <submittedName>
        <fullName evidence="2">Uncharacterized protein</fullName>
    </submittedName>
</protein>
<dbReference type="EMBL" id="JAGEPF010000014">
    <property type="protein sequence ID" value="MBO2460629.1"/>
    <property type="molecule type" value="Genomic_DNA"/>
</dbReference>
<reference evidence="2 3" key="1">
    <citation type="submission" date="2021-03" db="EMBL/GenBank/DDBJ databases">
        <title>Actinomadura violae sp. nov., isolated from lichen in Thailand.</title>
        <authorList>
            <person name="Kanchanasin P."/>
            <person name="Saeng-In P."/>
            <person name="Phongsopitanun W."/>
            <person name="Yuki M."/>
            <person name="Kudo T."/>
            <person name="Ohkuma M."/>
            <person name="Tanasupawat S."/>
        </authorList>
    </citation>
    <scope>NUCLEOTIDE SEQUENCE [LARGE SCALE GENOMIC DNA]</scope>
    <source>
        <strain evidence="2 3">LCR2-06</strain>
    </source>
</reference>
<gene>
    <name evidence="2" type="ORF">J4709_23885</name>
</gene>
<keyword evidence="1" id="KW-0472">Membrane</keyword>
<dbReference type="Proteomes" id="UP000680206">
    <property type="component" value="Unassembled WGS sequence"/>
</dbReference>
<dbReference type="RefSeq" id="WP_208243998.1">
    <property type="nucleotide sequence ID" value="NZ_JAGEPF010000014.1"/>
</dbReference>
<evidence type="ECO:0000313" key="2">
    <source>
        <dbReference type="EMBL" id="MBO2460629.1"/>
    </source>
</evidence>